<comment type="caution">
    <text evidence="1">The sequence shown here is derived from an EMBL/GenBank/DDBJ whole genome shotgun (WGS) entry which is preliminary data.</text>
</comment>
<proteinExistence type="predicted"/>
<dbReference type="Proteomes" id="UP000037035">
    <property type="component" value="Unassembled WGS sequence"/>
</dbReference>
<protein>
    <submittedName>
        <fullName evidence="1">Uncharacterized protein</fullName>
    </submittedName>
</protein>
<name>A0A0L6VHW0_9BASI</name>
<reference evidence="1 2" key="1">
    <citation type="submission" date="2015-08" db="EMBL/GenBank/DDBJ databases">
        <title>Next Generation Sequencing and Analysis of the Genome of Puccinia sorghi L Schw, the Causal Agent of Maize Common Rust.</title>
        <authorList>
            <person name="Rochi L."/>
            <person name="Burguener G."/>
            <person name="Darino M."/>
            <person name="Turjanski A."/>
            <person name="Kreff E."/>
            <person name="Dieguez M.J."/>
            <person name="Sacco F."/>
        </authorList>
    </citation>
    <scope>NUCLEOTIDE SEQUENCE [LARGE SCALE GENOMIC DNA]</scope>
    <source>
        <strain evidence="1 2">RO10H11247</strain>
    </source>
</reference>
<sequence>MKMIKPPQEVKCITNFTLYIADKKKSKSNTKVWVPATDFSAFQKLVISEWESAVTNAGVKIQEALALGSPKIEWAVSIPGFPDNYAFWIETLPSLVCLDAGLTLTRAVSMALACKCFHITFF</sequence>
<organism evidence="1 2">
    <name type="scientific">Puccinia sorghi</name>
    <dbReference type="NCBI Taxonomy" id="27349"/>
    <lineage>
        <taxon>Eukaryota</taxon>
        <taxon>Fungi</taxon>
        <taxon>Dikarya</taxon>
        <taxon>Basidiomycota</taxon>
        <taxon>Pucciniomycotina</taxon>
        <taxon>Pucciniomycetes</taxon>
        <taxon>Pucciniales</taxon>
        <taxon>Pucciniaceae</taxon>
        <taxon>Puccinia</taxon>
    </lineage>
</organism>
<keyword evidence="2" id="KW-1185">Reference proteome</keyword>
<dbReference type="AlphaFoldDB" id="A0A0L6VHW0"/>
<evidence type="ECO:0000313" key="1">
    <source>
        <dbReference type="EMBL" id="KNZ59710.1"/>
    </source>
</evidence>
<accession>A0A0L6VHW0</accession>
<evidence type="ECO:0000313" key="2">
    <source>
        <dbReference type="Proteomes" id="UP000037035"/>
    </source>
</evidence>
<dbReference type="EMBL" id="LAVV01006479">
    <property type="protein sequence ID" value="KNZ59710.1"/>
    <property type="molecule type" value="Genomic_DNA"/>
</dbReference>
<dbReference type="VEuPathDB" id="FungiDB:VP01_1678g3"/>
<gene>
    <name evidence="1" type="ORF">VP01_1678g3</name>
</gene>